<reference evidence="11" key="1">
    <citation type="submission" date="2014-11" db="EMBL/GenBank/DDBJ databases">
        <authorList>
            <person name="Wibberg D."/>
        </authorList>
    </citation>
    <scope>NUCLEOTIDE SEQUENCE [LARGE SCALE GENOMIC DNA]</scope>
    <source>
        <strain evidence="11">L3</strain>
    </source>
</reference>
<evidence type="ECO:0000256" key="4">
    <source>
        <dbReference type="ARBA" id="ARBA00022695"/>
    </source>
</evidence>
<dbReference type="PROSITE" id="PS50126">
    <property type="entry name" value="S1"/>
    <property type="match status" value="1"/>
</dbReference>
<dbReference type="OrthoDB" id="9804305at2"/>
<dbReference type="PIRSF" id="PIRSF005499">
    <property type="entry name" value="PNPase"/>
    <property type="match status" value="1"/>
</dbReference>
<dbReference type="Gene3D" id="3.30.1370.10">
    <property type="entry name" value="K Homology domain, type 1"/>
    <property type="match status" value="1"/>
</dbReference>
<keyword evidence="7 8" id="KW-0694">RNA-binding</keyword>
<dbReference type="SMART" id="SM00316">
    <property type="entry name" value="S1"/>
    <property type="match status" value="1"/>
</dbReference>
<evidence type="ECO:0000256" key="1">
    <source>
        <dbReference type="ARBA" id="ARBA00007404"/>
    </source>
</evidence>
<dbReference type="Pfam" id="PF00575">
    <property type="entry name" value="S1"/>
    <property type="match status" value="1"/>
</dbReference>
<dbReference type="InterPro" id="IPR027408">
    <property type="entry name" value="PNPase/RNase_PH_dom_sf"/>
</dbReference>
<dbReference type="InterPro" id="IPR020568">
    <property type="entry name" value="Ribosomal_Su5_D2-typ_SF"/>
</dbReference>
<dbReference type="Pfam" id="PF01138">
    <property type="entry name" value="RNase_PH"/>
    <property type="match status" value="2"/>
</dbReference>
<dbReference type="InterPro" id="IPR015847">
    <property type="entry name" value="ExoRNase_PH_dom2"/>
</dbReference>
<evidence type="ECO:0000259" key="9">
    <source>
        <dbReference type="PROSITE" id="PS50126"/>
    </source>
</evidence>
<dbReference type="GO" id="GO:0006396">
    <property type="term" value="P:RNA processing"/>
    <property type="evidence" value="ECO:0007669"/>
    <property type="project" value="InterPro"/>
</dbReference>
<evidence type="ECO:0000256" key="8">
    <source>
        <dbReference type="HAMAP-Rule" id="MF_01595"/>
    </source>
</evidence>
<dbReference type="CDD" id="cd11363">
    <property type="entry name" value="RNase_PH_PNPase_1"/>
    <property type="match status" value="1"/>
</dbReference>
<dbReference type="SMART" id="SM00322">
    <property type="entry name" value="KH"/>
    <property type="match status" value="1"/>
</dbReference>
<dbReference type="Proteomes" id="UP000032809">
    <property type="component" value="Chromosome I"/>
</dbReference>
<name>A0A0C7NPV7_DEFTU</name>
<dbReference type="PATRIC" id="fig|1006576.9.peg.601"/>
<dbReference type="Gene3D" id="2.40.50.140">
    <property type="entry name" value="Nucleic acid-binding proteins"/>
    <property type="match status" value="1"/>
</dbReference>
<keyword evidence="11" id="KW-1185">Reference proteome</keyword>
<dbReference type="NCBIfam" id="NF008805">
    <property type="entry name" value="PRK11824.1"/>
    <property type="match status" value="1"/>
</dbReference>
<protein>
    <recommendedName>
        <fullName evidence="8">Polyribonucleotide nucleotidyltransferase</fullName>
        <ecNumber evidence="8">2.7.7.8</ecNumber>
    </recommendedName>
    <alternativeName>
        <fullName evidence="8">Polynucleotide phosphorylase</fullName>
        <shortName evidence="8">PNPase</shortName>
    </alternativeName>
</protein>
<evidence type="ECO:0000256" key="3">
    <source>
        <dbReference type="ARBA" id="ARBA00022679"/>
    </source>
</evidence>
<organism evidence="10 11">
    <name type="scientific">Defluviitoga tunisiensis</name>
    <dbReference type="NCBI Taxonomy" id="1006576"/>
    <lineage>
        <taxon>Bacteria</taxon>
        <taxon>Thermotogati</taxon>
        <taxon>Thermotogota</taxon>
        <taxon>Thermotogae</taxon>
        <taxon>Petrotogales</taxon>
        <taxon>Petrotogaceae</taxon>
        <taxon>Defluviitoga</taxon>
    </lineage>
</organism>
<dbReference type="FunFam" id="3.30.230.70:FF:000002">
    <property type="entry name" value="Polyribonucleotide nucleotidyltransferase"/>
    <property type="match status" value="1"/>
</dbReference>
<dbReference type="GO" id="GO:0006402">
    <property type="term" value="P:mRNA catabolic process"/>
    <property type="evidence" value="ECO:0007669"/>
    <property type="project" value="UniProtKB-UniRule"/>
</dbReference>
<dbReference type="Pfam" id="PF03725">
    <property type="entry name" value="RNase_PH_C"/>
    <property type="match status" value="1"/>
</dbReference>
<dbReference type="InterPro" id="IPR036612">
    <property type="entry name" value="KH_dom_type_1_sf"/>
</dbReference>
<dbReference type="CDD" id="cd02393">
    <property type="entry name" value="KH-I_PNPase"/>
    <property type="match status" value="1"/>
</dbReference>
<dbReference type="InterPro" id="IPR015848">
    <property type="entry name" value="PNPase_PH_RNA-bd_bac/org-type"/>
</dbReference>
<feature type="domain" description="S1 motif" evidence="9">
    <location>
        <begin position="628"/>
        <end position="691"/>
    </location>
</feature>
<comment type="subcellular location">
    <subcellularLocation>
        <location evidence="8">Cytoplasm</location>
    </subcellularLocation>
</comment>
<dbReference type="InterPro" id="IPR001247">
    <property type="entry name" value="ExoRNase_PH_dom1"/>
</dbReference>
<evidence type="ECO:0000256" key="6">
    <source>
        <dbReference type="ARBA" id="ARBA00022842"/>
    </source>
</evidence>
<keyword evidence="4 8" id="KW-0548">Nucleotidyltransferase</keyword>
<dbReference type="Pfam" id="PF03726">
    <property type="entry name" value="PNPase"/>
    <property type="match status" value="1"/>
</dbReference>
<gene>
    <name evidence="8 10" type="primary">pnp</name>
    <name evidence="10" type="ORF">DTL3_0615</name>
</gene>
<evidence type="ECO:0000256" key="7">
    <source>
        <dbReference type="ARBA" id="ARBA00022884"/>
    </source>
</evidence>
<dbReference type="InterPro" id="IPR036345">
    <property type="entry name" value="ExoRNase_PH_dom2_sf"/>
</dbReference>
<dbReference type="Gene3D" id="3.30.230.70">
    <property type="entry name" value="GHMP Kinase, N-terminal domain"/>
    <property type="match status" value="2"/>
</dbReference>
<dbReference type="FunFam" id="3.30.230.70:FF:000001">
    <property type="entry name" value="Polyribonucleotide nucleotidyltransferase"/>
    <property type="match status" value="1"/>
</dbReference>
<dbReference type="HOGENOM" id="CLU_004217_2_2_0"/>
<dbReference type="PROSITE" id="PS50084">
    <property type="entry name" value="KH_TYPE_1"/>
    <property type="match status" value="1"/>
</dbReference>
<dbReference type="InterPro" id="IPR003029">
    <property type="entry name" value="S1_domain"/>
</dbReference>
<dbReference type="FunFam" id="3.30.1370.10:FF:000001">
    <property type="entry name" value="Polyribonucleotide nucleotidyltransferase"/>
    <property type="match status" value="1"/>
</dbReference>
<dbReference type="Pfam" id="PF00013">
    <property type="entry name" value="KH_1"/>
    <property type="match status" value="1"/>
</dbReference>
<dbReference type="HAMAP" id="MF_01595">
    <property type="entry name" value="PNPase"/>
    <property type="match status" value="1"/>
</dbReference>
<dbReference type="GO" id="GO:0000287">
    <property type="term" value="F:magnesium ion binding"/>
    <property type="evidence" value="ECO:0007669"/>
    <property type="project" value="UniProtKB-UniRule"/>
</dbReference>
<dbReference type="InterPro" id="IPR012340">
    <property type="entry name" value="NA-bd_OB-fold"/>
</dbReference>
<dbReference type="CDD" id="cd11364">
    <property type="entry name" value="RNase_PH_PNPase_2"/>
    <property type="match status" value="1"/>
</dbReference>
<comment type="cofactor">
    <cofactor evidence="8">
        <name>Mg(2+)</name>
        <dbReference type="ChEBI" id="CHEBI:18420"/>
    </cofactor>
</comment>
<dbReference type="GO" id="GO:0003723">
    <property type="term" value="F:RNA binding"/>
    <property type="evidence" value="ECO:0007669"/>
    <property type="project" value="UniProtKB-UniRule"/>
</dbReference>
<evidence type="ECO:0000313" key="10">
    <source>
        <dbReference type="EMBL" id="CEP77932.1"/>
    </source>
</evidence>
<dbReference type="GO" id="GO:0000175">
    <property type="term" value="F:3'-5'-RNA exonuclease activity"/>
    <property type="evidence" value="ECO:0007669"/>
    <property type="project" value="TreeGrafter"/>
</dbReference>
<dbReference type="PANTHER" id="PTHR11252">
    <property type="entry name" value="POLYRIBONUCLEOTIDE NUCLEOTIDYLTRANSFERASE"/>
    <property type="match status" value="1"/>
</dbReference>
<accession>A0A0C7NPV7</accession>
<keyword evidence="5 8" id="KW-0479">Metal-binding</keyword>
<dbReference type="RefSeq" id="WP_045087476.1">
    <property type="nucleotide sequence ID" value="NZ_LN824141.1"/>
</dbReference>
<dbReference type="GO" id="GO:0005829">
    <property type="term" value="C:cytosol"/>
    <property type="evidence" value="ECO:0007669"/>
    <property type="project" value="UniProtKB-ARBA"/>
</dbReference>
<sequence length="694" mass="78063">MKVWEKELFGRKLRLEYGKVAKQSLGSVVLTYNQSTILVTADAEEEPVKGGDFFPLTVEFQEKFYAVGKIPGGFIKREGKPSDEAILAARLIDRPIRPLFPENFYNEVQVIVTVFSMLGDDSIETWGITGASLALNLSPIPFNGLVAGVRIGYVDGRFIVFPTQEELKRSKMDIVVAGTKEALTMVEGEALEVSEEEMVKALMFAQDAIKEIITFEEEILSDFNVEKWEIEEERVPKEFIEDYLSLIDELELKNALLTQGKKNRDKAIAKYKEDVKSKFEEEFLDKWGESFYAEKFSFLNKAFEDKLQKTMRALIINENRRVDGRGVDDIREISCEVGLIPRVHGSGLFTRGETQSLAVVTLGAPMDVQLVDTIFSDEEKRFMLHYNFPPFSTGEVKRLRGVSRREIGHGHLAERAHKNLIPSDMEFPYTIRVVSEILESNGSSSMASVCSASLALMDAGVPIKKHVAGIAMGLVFEEDRFVILTDILGMEDHLGDMDFKVAGTREGITAFQMDVKTNKIDESVLKIALEKAKIGRLKILDLMYKTIAEPRKELASEVPIIKVINIPVSKIGEVIGPSGRVIKEISEIYDVEIYIEPDGRVKVNGRNLEKVNGAVKYIKDMTEEVESGKIFEGTVKRVENYGIFVEVLPGKVGMLHKSNLKDKLDTFKIGDKVKVEVLSVEEQGKFQLKQLKEE</sequence>
<dbReference type="AlphaFoldDB" id="A0A0C7NPV7"/>
<dbReference type="SUPFAM" id="SSF50249">
    <property type="entry name" value="Nucleic acid-binding proteins"/>
    <property type="match status" value="1"/>
</dbReference>
<keyword evidence="3 8" id="KW-0808">Transferase</keyword>
<dbReference type="InterPro" id="IPR004088">
    <property type="entry name" value="KH_dom_type_1"/>
</dbReference>
<keyword evidence="2 8" id="KW-0963">Cytoplasm</keyword>
<proteinExistence type="inferred from homology"/>
<comment type="function">
    <text evidence="8">Involved in mRNA degradation. Catalyzes the phosphorolysis of single-stranded polyribonucleotides processively in the 3'- to 5'-direction.</text>
</comment>
<dbReference type="InterPro" id="IPR004087">
    <property type="entry name" value="KH_dom"/>
</dbReference>
<feature type="binding site" evidence="8">
    <location>
        <position position="492"/>
    </location>
    <ligand>
        <name>Mg(2+)</name>
        <dbReference type="ChEBI" id="CHEBI:18420"/>
    </ligand>
</feature>
<feature type="binding site" evidence="8">
    <location>
        <position position="498"/>
    </location>
    <ligand>
        <name>Mg(2+)</name>
        <dbReference type="ChEBI" id="CHEBI:18420"/>
    </ligand>
</feature>
<dbReference type="GO" id="GO:0004654">
    <property type="term" value="F:polyribonucleotide nucleotidyltransferase activity"/>
    <property type="evidence" value="ECO:0007669"/>
    <property type="project" value="UniProtKB-UniRule"/>
</dbReference>
<dbReference type="SUPFAM" id="SSF54211">
    <property type="entry name" value="Ribosomal protein S5 domain 2-like"/>
    <property type="match status" value="2"/>
</dbReference>
<dbReference type="InterPro" id="IPR012162">
    <property type="entry name" value="PNPase"/>
</dbReference>
<dbReference type="KEGG" id="dtn:DTL3_0615"/>
<keyword evidence="6 8" id="KW-0460">Magnesium</keyword>
<evidence type="ECO:0000256" key="2">
    <source>
        <dbReference type="ARBA" id="ARBA00022490"/>
    </source>
</evidence>
<dbReference type="NCBIfam" id="TIGR03591">
    <property type="entry name" value="polynuc_phos"/>
    <property type="match status" value="1"/>
</dbReference>
<comment type="similarity">
    <text evidence="1 8">Belongs to the polyribonucleotide nucleotidyltransferase family.</text>
</comment>
<dbReference type="STRING" id="1006576.DTL3_0615"/>
<dbReference type="SUPFAM" id="SSF55666">
    <property type="entry name" value="Ribonuclease PH domain 2-like"/>
    <property type="match status" value="2"/>
</dbReference>
<evidence type="ECO:0000256" key="5">
    <source>
        <dbReference type="ARBA" id="ARBA00022723"/>
    </source>
</evidence>
<comment type="catalytic activity">
    <reaction evidence="8">
        <text>RNA(n+1) + phosphate = RNA(n) + a ribonucleoside 5'-diphosphate</text>
        <dbReference type="Rhea" id="RHEA:22096"/>
        <dbReference type="Rhea" id="RHEA-COMP:14527"/>
        <dbReference type="Rhea" id="RHEA-COMP:17342"/>
        <dbReference type="ChEBI" id="CHEBI:43474"/>
        <dbReference type="ChEBI" id="CHEBI:57930"/>
        <dbReference type="ChEBI" id="CHEBI:140395"/>
        <dbReference type="EC" id="2.7.7.8"/>
    </reaction>
</comment>
<dbReference type="PANTHER" id="PTHR11252:SF0">
    <property type="entry name" value="POLYRIBONUCLEOTIDE NUCLEOTIDYLTRANSFERASE 1, MITOCHONDRIAL"/>
    <property type="match status" value="1"/>
</dbReference>
<dbReference type="SUPFAM" id="SSF54791">
    <property type="entry name" value="Eukaryotic type KH-domain (KH-domain type I)"/>
    <property type="match status" value="1"/>
</dbReference>
<dbReference type="EMBL" id="LN824141">
    <property type="protein sequence ID" value="CEP77932.1"/>
    <property type="molecule type" value="Genomic_DNA"/>
</dbReference>
<evidence type="ECO:0000313" key="11">
    <source>
        <dbReference type="Proteomes" id="UP000032809"/>
    </source>
</evidence>
<dbReference type="EC" id="2.7.7.8" evidence="8"/>